<evidence type="ECO:0000259" key="7">
    <source>
        <dbReference type="PROSITE" id="PS51192"/>
    </source>
</evidence>
<reference evidence="10" key="1">
    <citation type="journal article" date="2010" name="Nature">
        <title>The Amphimedon queenslandica genome and the evolution of animal complexity.</title>
        <authorList>
            <person name="Srivastava M."/>
            <person name="Simakov O."/>
            <person name="Chapman J."/>
            <person name="Fahey B."/>
            <person name="Gauthier M.E."/>
            <person name="Mitros T."/>
            <person name="Richards G.S."/>
            <person name="Conaco C."/>
            <person name="Dacre M."/>
            <person name="Hellsten U."/>
            <person name="Larroux C."/>
            <person name="Putnam N.H."/>
            <person name="Stanke M."/>
            <person name="Adamska M."/>
            <person name="Darling A."/>
            <person name="Degnan S.M."/>
            <person name="Oakley T.H."/>
            <person name="Plachetzki D.C."/>
            <person name="Zhai Y."/>
            <person name="Adamski M."/>
            <person name="Calcino A."/>
            <person name="Cummins S.F."/>
            <person name="Goodstein D.M."/>
            <person name="Harris C."/>
            <person name="Jackson D.J."/>
            <person name="Leys S.P."/>
            <person name="Shu S."/>
            <person name="Woodcroft B.J."/>
            <person name="Vervoort M."/>
            <person name="Kosik K.S."/>
            <person name="Manning G."/>
            <person name="Degnan B.M."/>
            <person name="Rokhsar D.S."/>
        </authorList>
    </citation>
    <scope>NUCLEOTIDE SEQUENCE [LARGE SCALE GENOMIC DNA]</scope>
</reference>
<dbReference type="InterPro" id="IPR048333">
    <property type="entry name" value="HA2_WH"/>
</dbReference>
<proteinExistence type="predicted"/>
<dbReference type="Pfam" id="PF07717">
    <property type="entry name" value="OB_NTP_bind"/>
    <property type="match status" value="1"/>
</dbReference>
<dbReference type="SMART" id="SM00847">
    <property type="entry name" value="HA2"/>
    <property type="match status" value="1"/>
</dbReference>
<dbReference type="PANTHER" id="PTHR18934">
    <property type="entry name" value="ATP-DEPENDENT RNA HELICASE"/>
    <property type="match status" value="1"/>
</dbReference>
<dbReference type="GO" id="GO:0016887">
    <property type="term" value="F:ATP hydrolysis activity"/>
    <property type="evidence" value="ECO:0007669"/>
    <property type="project" value="InterPro"/>
</dbReference>
<dbReference type="OrthoDB" id="10253254at2759"/>
<dbReference type="GO" id="GO:0003725">
    <property type="term" value="F:double-stranded RNA binding"/>
    <property type="evidence" value="ECO:0007669"/>
    <property type="project" value="TreeGrafter"/>
</dbReference>
<evidence type="ECO:0000256" key="3">
    <source>
        <dbReference type="ARBA" id="ARBA00022801"/>
    </source>
</evidence>
<dbReference type="GO" id="GO:0003724">
    <property type="term" value="F:RNA helicase activity"/>
    <property type="evidence" value="ECO:0007669"/>
    <property type="project" value="UniProtKB-EC"/>
</dbReference>
<dbReference type="KEGG" id="aqu:100638108"/>
<gene>
    <name evidence="9" type="primary">100638108</name>
</gene>
<dbReference type="SMART" id="SM00487">
    <property type="entry name" value="DEXDc"/>
    <property type="match status" value="1"/>
</dbReference>
<evidence type="ECO:0000313" key="9">
    <source>
        <dbReference type="EnsemblMetazoa" id="Aqu2.1.13964_001"/>
    </source>
</evidence>
<dbReference type="InterPro" id="IPR011709">
    <property type="entry name" value="DEAD-box_helicase_OB_fold"/>
</dbReference>
<dbReference type="Gene3D" id="1.20.120.1080">
    <property type="match status" value="1"/>
</dbReference>
<dbReference type="Pfam" id="PF21010">
    <property type="entry name" value="HA2_C"/>
    <property type="match status" value="1"/>
</dbReference>
<feature type="domain" description="Helicase ATP-binding" evidence="7">
    <location>
        <begin position="22"/>
        <end position="190"/>
    </location>
</feature>
<dbReference type="GO" id="GO:0005730">
    <property type="term" value="C:nucleolus"/>
    <property type="evidence" value="ECO:0007669"/>
    <property type="project" value="TreeGrafter"/>
</dbReference>
<dbReference type="InterPro" id="IPR007502">
    <property type="entry name" value="Helicase-assoc_dom"/>
</dbReference>
<dbReference type="CDD" id="cd17978">
    <property type="entry name" value="DEXHc_DHX33"/>
    <property type="match status" value="1"/>
</dbReference>
<dbReference type="Pfam" id="PF13401">
    <property type="entry name" value="AAA_22"/>
    <property type="match status" value="1"/>
</dbReference>
<accession>A0A1X7THL2</accession>
<dbReference type="InterPro" id="IPR014001">
    <property type="entry name" value="Helicase_ATP-bd"/>
</dbReference>
<keyword evidence="3" id="KW-0378">Hydrolase</keyword>
<organism evidence="9">
    <name type="scientific">Amphimedon queenslandica</name>
    <name type="common">Sponge</name>
    <dbReference type="NCBI Taxonomy" id="400682"/>
    <lineage>
        <taxon>Eukaryota</taxon>
        <taxon>Metazoa</taxon>
        <taxon>Porifera</taxon>
        <taxon>Demospongiae</taxon>
        <taxon>Heteroscleromorpha</taxon>
        <taxon>Haplosclerida</taxon>
        <taxon>Niphatidae</taxon>
        <taxon>Amphimedon</taxon>
    </lineage>
</organism>
<sequence>MASSMEAQRKSLPIYSARDRLIREIKTNPCCIVVGETGSGKTTQIPQYLHETGLSKKGLIGITQPRRVAAISIATRVAKEQSVSLGAEVGYAVRFEDCTGPSTKIKYQTDGLLLREAIQDPLLSRYLVVILDEAHERTVHTDVLFGVIKGAQKERRERHIKLLRIVIMSATLDTSSYSNYFNNAKVLYIQGRQYHVNVYYTLKPQSDYIHSAITTVLQLHGEEESGENGDILVFLTGQDEIESMLHTLIQCKSLFPSHWKDMMVLPLFSALPSAQQQKVFQKPPPNTRKVILSTNIAETSLTLSGVKYVIDTGMVKGRGYNPLMGLDLLLVQPISKAQARQRLGRAGRESEGYCYRLYTEESFLQLEENTVPEIQRCNLSSVLLQLLAMGIKDILSFEFMDQPPEESLIAALEELVLLKAVNKEEETLELTPLGKRMSSFPLSPSLSSCLLASVDYDCVVELVTLVSLLSVDTVLYTPTDGREKADLARMKFFCPEGDHLMLMKIHKAYQTSNEKKSWCHDNYIHARNMSTVQDIRKQLKEICRQNSLQLTSNNDGERLRKTLLCGFFRNVAEHVRDGKYLTVLSRQEVFIHPSSCLFSVTPPPPFVMYTELVHTTKCYMRMVSVIDPKWLFEIAPNYFHKTMTTNMIQD</sequence>
<comment type="catalytic activity">
    <reaction evidence="6">
        <text>ATP + H2O = ADP + phosphate + H(+)</text>
        <dbReference type="Rhea" id="RHEA:13065"/>
        <dbReference type="ChEBI" id="CHEBI:15377"/>
        <dbReference type="ChEBI" id="CHEBI:15378"/>
        <dbReference type="ChEBI" id="CHEBI:30616"/>
        <dbReference type="ChEBI" id="CHEBI:43474"/>
        <dbReference type="ChEBI" id="CHEBI:456216"/>
        <dbReference type="EC" id="3.6.4.13"/>
    </reaction>
</comment>
<dbReference type="EnsemblMetazoa" id="XM_003390528.3">
    <property type="protein sequence ID" value="XP_003390576.3"/>
    <property type="gene ID" value="LOC100638108"/>
</dbReference>
<feature type="domain" description="Helicase C-terminal" evidence="8">
    <location>
        <begin position="212"/>
        <end position="390"/>
    </location>
</feature>
<dbReference type="GO" id="GO:0005524">
    <property type="term" value="F:ATP binding"/>
    <property type="evidence" value="ECO:0007669"/>
    <property type="project" value="UniProtKB-KW"/>
</dbReference>
<dbReference type="OMA" id="ICEYLAD"/>
<evidence type="ECO:0000256" key="2">
    <source>
        <dbReference type="ARBA" id="ARBA00022741"/>
    </source>
</evidence>
<evidence type="ECO:0000259" key="8">
    <source>
        <dbReference type="PROSITE" id="PS51194"/>
    </source>
</evidence>
<dbReference type="Pfam" id="PF04408">
    <property type="entry name" value="WHD_HA2"/>
    <property type="match status" value="1"/>
</dbReference>
<dbReference type="Pfam" id="PF00271">
    <property type="entry name" value="Helicase_C"/>
    <property type="match status" value="1"/>
</dbReference>
<dbReference type="Gene3D" id="3.40.50.300">
    <property type="entry name" value="P-loop containing nucleotide triphosphate hydrolases"/>
    <property type="match status" value="2"/>
</dbReference>
<dbReference type="STRING" id="400682.A0A1X7THL2"/>
<keyword evidence="4" id="KW-0347">Helicase</keyword>
<dbReference type="SUPFAM" id="SSF52540">
    <property type="entry name" value="P-loop containing nucleoside triphosphate hydrolases"/>
    <property type="match status" value="1"/>
</dbReference>
<dbReference type="InterPro" id="IPR049945">
    <property type="entry name" value="AAA_22"/>
</dbReference>
<dbReference type="Proteomes" id="UP000007879">
    <property type="component" value="Unassembled WGS sequence"/>
</dbReference>
<dbReference type="GO" id="GO:0045943">
    <property type="term" value="P:positive regulation of transcription by RNA polymerase I"/>
    <property type="evidence" value="ECO:0007669"/>
    <property type="project" value="TreeGrafter"/>
</dbReference>
<dbReference type="InParanoid" id="A0A1X7THL2"/>
<evidence type="ECO:0000256" key="1">
    <source>
        <dbReference type="ARBA" id="ARBA00012552"/>
    </source>
</evidence>
<dbReference type="InterPro" id="IPR001650">
    <property type="entry name" value="Helicase_C-like"/>
</dbReference>
<evidence type="ECO:0000256" key="6">
    <source>
        <dbReference type="ARBA" id="ARBA00047984"/>
    </source>
</evidence>
<dbReference type="EnsemblMetazoa" id="Aqu2.1.13964_001">
    <property type="protein sequence ID" value="Aqu2.1.13964_001"/>
    <property type="gene ID" value="Aqu2.1.13964"/>
</dbReference>
<dbReference type="EC" id="3.6.4.13" evidence="1"/>
<evidence type="ECO:0000313" key="10">
    <source>
        <dbReference type="Proteomes" id="UP000007879"/>
    </source>
</evidence>
<dbReference type="PANTHER" id="PTHR18934:SF118">
    <property type="entry name" value="ATP-DEPENDENT RNA HELICASE DHX33"/>
    <property type="match status" value="1"/>
</dbReference>
<dbReference type="eggNOG" id="KOG0922">
    <property type="taxonomic scope" value="Eukaryota"/>
</dbReference>
<keyword evidence="5" id="KW-0067">ATP-binding</keyword>
<dbReference type="FunFam" id="3.40.50.300:FF:000750">
    <property type="entry name" value="Putative ATP-dependent RNA helicase DHX33"/>
    <property type="match status" value="1"/>
</dbReference>
<dbReference type="AlphaFoldDB" id="A0A1X7THL2"/>
<dbReference type="PROSITE" id="PS51192">
    <property type="entry name" value="HELICASE_ATP_BIND_1"/>
    <property type="match status" value="1"/>
</dbReference>
<name>A0A1X7THL2_AMPQE</name>
<keyword evidence="2" id="KW-0547">Nucleotide-binding</keyword>
<evidence type="ECO:0000256" key="4">
    <source>
        <dbReference type="ARBA" id="ARBA00022806"/>
    </source>
</evidence>
<dbReference type="CDD" id="cd18791">
    <property type="entry name" value="SF2_C_RHA"/>
    <property type="match status" value="1"/>
</dbReference>
<dbReference type="PROSITE" id="PS51194">
    <property type="entry name" value="HELICASE_CTER"/>
    <property type="match status" value="1"/>
</dbReference>
<dbReference type="SMART" id="SM00490">
    <property type="entry name" value="HELICc"/>
    <property type="match status" value="1"/>
</dbReference>
<dbReference type="InterPro" id="IPR027417">
    <property type="entry name" value="P-loop_NTPase"/>
</dbReference>
<dbReference type="FunFam" id="3.40.50.300:FF:000145">
    <property type="entry name" value="probable ATP-dependent RNA helicase DHX40"/>
    <property type="match status" value="1"/>
</dbReference>
<keyword evidence="10" id="KW-1185">Reference proteome</keyword>
<reference evidence="9" key="2">
    <citation type="submission" date="2017-05" db="UniProtKB">
        <authorList>
            <consortium name="EnsemblMetazoa"/>
        </authorList>
    </citation>
    <scope>IDENTIFICATION</scope>
</reference>
<evidence type="ECO:0000256" key="5">
    <source>
        <dbReference type="ARBA" id="ARBA00022840"/>
    </source>
</evidence>
<protein>
    <recommendedName>
        <fullName evidence="1">RNA helicase</fullName>
        <ecNumber evidence="1">3.6.4.13</ecNumber>
    </recommendedName>
</protein>